<reference evidence="1 2" key="1">
    <citation type="submission" date="2016-11" db="EMBL/GenBank/DDBJ databases">
        <authorList>
            <person name="Jaros S."/>
            <person name="Januszkiewicz K."/>
            <person name="Wedrychowicz H."/>
        </authorList>
    </citation>
    <scope>NUCLEOTIDE SEQUENCE [LARGE SCALE GENOMIC DNA]</scope>
    <source>
        <strain evidence="1 2">DSM 43832</strain>
    </source>
</reference>
<proteinExistence type="predicted"/>
<name>A0A1M7A187_PSETH</name>
<keyword evidence="2" id="KW-1185">Reference proteome</keyword>
<sequence length="36" mass="3622">MAGSMPGATALTRTPQSACWTAAMRVIAAIAAFEAP</sequence>
<organism evidence="1 2">
    <name type="scientific">Pseudonocardia thermophila</name>
    <dbReference type="NCBI Taxonomy" id="1848"/>
    <lineage>
        <taxon>Bacteria</taxon>
        <taxon>Bacillati</taxon>
        <taxon>Actinomycetota</taxon>
        <taxon>Actinomycetes</taxon>
        <taxon>Pseudonocardiales</taxon>
        <taxon>Pseudonocardiaceae</taxon>
        <taxon>Pseudonocardia</taxon>
    </lineage>
</organism>
<gene>
    <name evidence="1" type="ORF">SAMN05443637_125110</name>
</gene>
<protein>
    <submittedName>
        <fullName evidence="1">Uncharacterized protein</fullName>
    </submittedName>
</protein>
<dbReference type="AlphaFoldDB" id="A0A1M7A187"/>
<evidence type="ECO:0000313" key="2">
    <source>
        <dbReference type="Proteomes" id="UP000184363"/>
    </source>
</evidence>
<evidence type="ECO:0000313" key="1">
    <source>
        <dbReference type="EMBL" id="SHL36511.1"/>
    </source>
</evidence>
<dbReference type="EMBL" id="FRAP01000025">
    <property type="protein sequence ID" value="SHL36511.1"/>
    <property type="molecule type" value="Genomic_DNA"/>
</dbReference>
<dbReference type="Proteomes" id="UP000184363">
    <property type="component" value="Unassembled WGS sequence"/>
</dbReference>
<accession>A0A1M7A187</accession>